<dbReference type="AlphaFoldDB" id="A0A4C1XA68"/>
<evidence type="ECO:0000313" key="2">
    <source>
        <dbReference type="Proteomes" id="UP000299102"/>
    </source>
</evidence>
<proteinExistence type="predicted"/>
<dbReference type="Proteomes" id="UP000299102">
    <property type="component" value="Unassembled WGS sequence"/>
</dbReference>
<organism evidence="1 2">
    <name type="scientific">Eumeta variegata</name>
    <name type="common">Bagworm moth</name>
    <name type="synonym">Eumeta japonica</name>
    <dbReference type="NCBI Taxonomy" id="151549"/>
    <lineage>
        <taxon>Eukaryota</taxon>
        <taxon>Metazoa</taxon>
        <taxon>Ecdysozoa</taxon>
        <taxon>Arthropoda</taxon>
        <taxon>Hexapoda</taxon>
        <taxon>Insecta</taxon>
        <taxon>Pterygota</taxon>
        <taxon>Neoptera</taxon>
        <taxon>Endopterygota</taxon>
        <taxon>Lepidoptera</taxon>
        <taxon>Glossata</taxon>
        <taxon>Ditrysia</taxon>
        <taxon>Tineoidea</taxon>
        <taxon>Psychidae</taxon>
        <taxon>Oiketicinae</taxon>
        <taxon>Eumeta</taxon>
    </lineage>
</organism>
<accession>A0A4C1XA68</accession>
<dbReference type="EMBL" id="BGZK01000756">
    <property type="protein sequence ID" value="GBP59229.1"/>
    <property type="molecule type" value="Genomic_DNA"/>
</dbReference>
<name>A0A4C1XA68_EUMVA</name>
<keyword evidence="2" id="KW-1185">Reference proteome</keyword>
<gene>
    <name evidence="1" type="ORF">EVAR_97731_1</name>
</gene>
<evidence type="ECO:0000313" key="1">
    <source>
        <dbReference type="EMBL" id="GBP59229.1"/>
    </source>
</evidence>
<comment type="caution">
    <text evidence="1">The sequence shown here is derived from an EMBL/GenBank/DDBJ whole genome shotgun (WGS) entry which is preliminary data.</text>
</comment>
<reference evidence="1 2" key="1">
    <citation type="journal article" date="2019" name="Commun. Biol.">
        <title>The bagworm genome reveals a unique fibroin gene that provides high tensile strength.</title>
        <authorList>
            <person name="Kono N."/>
            <person name="Nakamura H."/>
            <person name="Ohtoshi R."/>
            <person name="Tomita M."/>
            <person name="Numata K."/>
            <person name="Arakawa K."/>
        </authorList>
    </citation>
    <scope>NUCLEOTIDE SEQUENCE [LARGE SCALE GENOMIC DNA]</scope>
</reference>
<protein>
    <submittedName>
        <fullName evidence="1">Uncharacterized protein</fullName>
    </submittedName>
</protein>
<sequence length="147" mass="16495">MNFTQGLEPSSLPPDFDAGQGVDSGRCHKCNKVRDQYLLWSVHYAVARGNHSVCIESTLPGTTAEVLREGPANERLVRFRCPRPMLARQARAEQRSALKFVMMTIPSPARRLWREPSSRAAFSVEEPPDPLTGHRHIRAVAATLLYE</sequence>